<protein>
    <submittedName>
        <fullName evidence="2">Ubiquitin-binding protein</fullName>
    </submittedName>
</protein>
<gene>
    <name evidence="2" type="ORF">TMES_10745</name>
</gene>
<dbReference type="OrthoDB" id="9815199at2"/>
<dbReference type="Proteomes" id="UP000193391">
    <property type="component" value="Unassembled WGS sequence"/>
</dbReference>
<evidence type="ECO:0000313" key="3">
    <source>
        <dbReference type="Proteomes" id="UP000193391"/>
    </source>
</evidence>
<keyword evidence="1" id="KW-1133">Transmembrane helix</keyword>
<sequence length="64" mass="7157">MKELATAILLAIALEGMFYSLFPRGAKRVMELMQEISEAQLRIGGLVAAVLCVAAIWAMRQFWQ</sequence>
<dbReference type="InterPro" id="IPR019201">
    <property type="entry name" value="DUF2065"/>
</dbReference>
<evidence type="ECO:0000313" key="2">
    <source>
        <dbReference type="EMBL" id="OSQ38342.1"/>
    </source>
</evidence>
<evidence type="ECO:0000256" key="1">
    <source>
        <dbReference type="SAM" id="Phobius"/>
    </source>
</evidence>
<dbReference type="Pfam" id="PF09838">
    <property type="entry name" value="DUF2065"/>
    <property type="match status" value="1"/>
</dbReference>
<proteinExistence type="predicted"/>
<dbReference type="EMBL" id="JFKA01000004">
    <property type="protein sequence ID" value="OSQ38342.1"/>
    <property type="molecule type" value="Genomic_DNA"/>
</dbReference>
<organism evidence="2 3">
    <name type="scientific">Thalassospira mesophila</name>
    <dbReference type="NCBI Taxonomy" id="1293891"/>
    <lineage>
        <taxon>Bacteria</taxon>
        <taxon>Pseudomonadati</taxon>
        <taxon>Pseudomonadota</taxon>
        <taxon>Alphaproteobacteria</taxon>
        <taxon>Rhodospirillales</taxon>
        <taxon>Thalassospiraceae</taxon>
        <taxon>Thalassospira</taxon>
    </lineage>
</organism>
<dbReference type="AlphaFoldDB" id="A0A1Y2L025"/>
<dbReference type="RefSeq" id="WP_085582349.1">
    <property type="nucleotide sequence ID" value="NZ_JFKA01000004.1"/>
</dbReference>
<keyword evidence="1" id="KW-0472">Membrane</keyword>
<keyword evidence="1" id="KW-0812">Transmembrane</keyword>
<name>A0A1Y2L025_9PROT</name>
<accession>A0A1Y2L025</accession>
<dbReference type="STRING" id="1293891.TMES_10745"/>
<keyword evidence="3" id="KW-1185">Reference proteome</keyword>
<reference evidence="2 3" key="1">
    <citation type="submission" date="2014-03" db="EMBL/GenBank/DDBJ databases">
        <title>The draft genome sequence of Thalassospira mesophila JCM 18969.</title>
        <authorList>
            <person name="Lai Q."/>
            <person name="Shao Z."/>
        </authorList>
    </citation>
    <scope>NUCLEOTIDE SEQUENCE [LARGE SCALE GENOMIC DNA]</scope>
    <source>
        <strain evidence="2 3">JCM 18969</strain>
    </source>
</reference>
<feature type="transmembrane region" description="Helical" evidence="1">
    <location>
        <begin position="39"/>
        <end position="59"/>
    </location>
</feature>
<comment type="caution">
    <text evidence="2">The sequence shown here is derived from an EMBL/GenBank/DDBJ whole genome shotgun (WGS) entry which is preliminary data.</text>
</comment>